<keyword evidence="2" id="KW-0812">Transmembrane</keyword>
<feature type="transmembrane region" description="Helical" evidence="2">
    <location>
        <begin position="23"/>
        <end position="41"/>
    </location>
</feature>
<dbReference type="EMBL" id="WHPC01000028">
    <property type="protein sequence ID" value="MPV37178.1"/>
    <property type="molecule type" value="Genomic_DNA"/>
</dbReference>
<accession>A0A6N7EJF2</accession>
<proteinExistence type="predicted"/>
<feature type="compositionally biased region" description="Basic residues" evidence="1">
    <location>
        <begin position="197"/>
        <end position="206"/>
    </location>
</feature>
<name>A0A6N7EJF2_9MICO</name>
<feature type="transmembrane region" description="Helical" evidence="2">
    <location>
        <begin position="152"/>
        <end position="177"/>
    </location>
</feature>
<dbReference type="Proteomes" id="UP000437709">
    <property type="component" value="Unassembled WGS sequence"/>
</dbReference>
<keyword evidence="2" id="KW-0472">Membrane</keyword>
<keyword evidence="4" id="KW-1185">Reference proteome</keyword>
<sequence length="222" mass="23865">MSGPDAARGRQGSSLTATPVRQFQVVALLTLAVFAWVSLYISAARHVMPRGGLVGTLADVTAGGLGERWYSFVVAALYWGHAPALYLLAGWGLVLAVRTVATYRPATADQDPRAIPIVLLFWGAVALAGACRAVAGFFAATSSFLGSEYFGVAFGAFWVWIGVAVLALGTGIVGAVLRRRERRERARRRREGAERKRASRQARKRPGRQDGHAAATNRGENR</sequence>
<feature type="region of interest" description="Disordered" evidence="1">
    <location>
        <begin position="184"/>
        <end position="222"/>
    </location>
</feature>
<dbReference type="RefSeq" id="WP_152195562.1">
    <property type="nucleotide sequence ID" value="NZ_VUKD01000003.1"/>
</dbReference>
<gene>
    <name evidence="3" type="ORF">GB881_08950</name>
</gene>
<evidence type="ECO:0000256" key="1">
    <source>
        <dbReference type="SAM" id="MobiDB-lite"/>
    </source>
</evidence>
<keyword evidence="2" id="KW-1133">Transmembrane helix</keyword>
<evidence type="ECO:0000313" key="4">
    <source>
        <dbReference type="Proteomes" id="UP000437709"/>
    </source>
</evidence>
<protein>
    <submittedName>
        <fullName evidence="3">Uncharacterized protein</fullName>
    </submittedName>
</protein>
<reference evidence="3 4" key="1">
    <citation type="submission" date="2019-10" db="EMBL/GenBank/DDBJ databases">
        <title>Georgenia wutianyii sp. nov. and Georgenia yuyongxinii sp. nov. isolated from plateau pika (Ochotona curzoniae) in the Qinghai-Tibet plateau of China.</title>
        <authorList>
            <person name="Tian Z."/>
        </authorList>
    </citation>
    <scope>NUCLEOTIDE SEQUENCE [LARGE SCALE GENOMIC DNA]</scope>
    <source>
        <strain evidence="3 4">JCM 19765</strain>
    </source>
</reference>
<evidence type="ECO:0000256" key="2">
    <source>
        <dbReference type="SAM" id="Phobius"/>
    </source>
</evidence>
<evidence type="ECO:0000313" key="3">
    <source>
        <dbReference type="EMBL" id="MPV37178.1"/>
    </source>
</evidence>
<organism evidence="3 4">
    <name type="scientific">Georgenia subflava</name>
    <dbReference type="NCBI Taxonomy" id="1622177"/>
    <lineage>
        <taxon>Bacteria</taxon>
        <taxon>Bacillati</taxon>
        <taxon>Actinomycetota</taxon>
        <taxon>Actinomycetes</taxon>
        <taxon>Micrococcales</taxon>
        <taxon>Bogoriellaceae</taxon>
        <taxon>Georgenia</taxon>
    </lineage>
</organism>
<feature type="transmembrane region" description="Helical" evidence="2">
    <location>
        <begin position="115"/>
        <end position="140"/>
    </location>
</feature>
<comment type="caution">
    <text evidence="3">The sequence shown here is derived from an EMBL/GenBank/DDBJ whole genome shotgun (WGS) entry which is preliminary data.</text>
</comment>
<dbReference type="OrthoDB" id="10004354at2"/>
<dbReference type="AlphaFoldDB" id="A0A6N7EJF2"/>
<feature type="transmembrane region" description="Helical" evidence="2">
    <location>
        <begin position="84"/>
        <end position="103"/>
    </location>
</feature>